<keyword evidence="3 5" id="KW-1133">Transmembrane helix</keyword>
<proteinExistence type="predicted"/>
<feature type="transmembrane region" description="Helical" evidence="5">
    <location>
        <begin position="203"/>
        <end position="223"/>
    </location>
</feature>
<evidence type="ECO:0008006" key="8">
    <source>
        <dbReference type="Google" id="ProtNLM"/>
    </source>
</evidence>
<dbReference type="Gene3D" id="1.20.1250.20">
    <property type="entry name" value="MFS general substrate transporter like domains"/>
    <property type="match status" value="2"/>
</dbReference>
<dbReference type="SUPFAM" id="SSF103473">
    <property type="entry name" value="MFS general substrate transporter"/>
    <property type="match status" value="1"/>
</dbReference>
<comment type="subcellular location">
    <subcellularLocation>
        <location evidence="1">Membrane</location>
        <topology evidence="1">Multi-pass membrane protein</topology>
    </subcellularLocation>
</comment>
<evidence type="ECO:0000256" key="3">
    <source>
        <dbReference type="ARBA" id="ARBA00022989"/>
    </source>
</evidence>
<feature type="transmembrane region" description="Helical" evidence="5">
    <location>
        <begin position="243"/>
        <end position="264"/>
    </location>
</feature>
<dbReference type="InterPro" id="IPR011701">
    <property type="entry name" value="MFS"/>
</dbReference>
<evidence type="ECO:0000256" key="1">
    <source>
        <dbReference type="ARBA" id="ARBA00004141"/>
    </source>
</evidence>
<evidence type="ECO:0000256" key="2">
    <source>
        <dbReference type="ARBA" id="ARBA00022692"/>
    </source>
</evidence>
<dbReference type="GO" id="GO:0016020">
    <property type="term" value="C:membrane"/>
    <property type="evidence" value="ECO:0007669"/>
    <property type="project" value="UniProtKB-SubCell"/>
</dbReference>
<dbReference type="PANTHER" id="PTHR23514:SF13">
    <property type="entry name" value="INNER MEMBRANE PROTEIN YBJJ"/>
    <property type="match status" value="1"/>
</dbReference>
<evidence type="ECO:0000256" key="4">
    <source>
        <dbReference type="ARBA" id="ARBA00023136"/>
    </source>
</evidence>
<feature type="transmembrane region" description="Helical" evidence="5">
    <location>
        <begin position="46"/>
        <end position="65"/>
    </location>
</feature>
<sequence>MTHPDPTVRRARMAVVGVFGLCGLICAVWSASLPSINARLHLGEGRIGLVLLVTALGSMSCMPVAGRLADAWSSRAVSRVVAPVAALTLLGPALAPSFPVLLAAAFVLGGALGSLDVAMNGQAVEVETRYGRPIMSAFHGVWSLGGVAGGLTITVGLHLDTDGTALMVGAGVVAAVLFFLPGRHLLSGAARREVAGEPVVSSGGLPTSTIMLLGLVALAGFVSEGAGYSWASLHAQEALGADPATASFAYTAFAAALTVSRLTADRLRSKVRPANWMRCAGSVAVLGYALVLAAPLLPAGRLAFGLVGWVVVAAGLATVVPAIFSAVGAGGANVGRALSWVTTMAYAGQLGGPAVIGPLADATSLGTAMVVPGLLAAVIAIAGPIVVRRATDRRLTTARLD</sequence>
<feature type="transmembrane region" description="Helical" evidence="5">
    <location>
        <begin position="140"/>
        <end position="159"/>
    </location>
</feature>
<dbReference type="InterPro" id="IPR051788">
    <property type="entry name" value="MFS_Transporter"/>
</dbReference>
<organism evidence="6 7">
    <name type="scientific">Amycolatopsis regifaucium</name>
    <dbReference type="NCBI Taxonomy" id="546365"/>
    <lineage>
        <taxon>Bacteria</taxon>
        <taxon>Bacillati</taxon>
        <taxon>Actinomycetota</taxon>
        <taxon>Actinomycetes</taxon>
        <taxon>Pseudonocardiales</taxon>
        <taxon>Pseudonocardiaceae</taxon>
        <taxon>Amycolatopsis</taxon>
    </lineage>
</organism>
<keyword evidence="4 5" id="KW-0472">Membrane</keyword>
<protein>
    <recommendedName>
        <fullName evidence="8">MFS transporter</fullName>
    </recommendedName>
</protein>
<dbReference type="InterPro" id="IPR036259">
    <property type="entry name" value="MFS_trans_sf"/>
</dbReference>
<evidence type="ECO:0000313" key="7">
    <source>
        <dbReference type="Proteomes" id="UP000076321"/>
    </source>
</evidence>
<dbReference type="GO" id="GO:0022857">
    <property type="term" value="F:transmembrane transporter activity"/>
    <property type="evidence" value="ECO:0007669"/>
    <property type="project" value="InterPro"/>
</dbReference>
<reference evidence="6 7" key="1">
    <citation type="submission" date="2015-12" db="EMBL/GenBank/DDBJ databases">
        <title>Amycolatopsis regifaucium genome sequencing and assembly.</title>
        <authorList>
            <person name="Mayilraj S."/>
        </authorList>
    </citation>
    <scope>NUCLEOTIDE SEQUENCE [LARGE SCALE GENOMIC DNA]</scope>
    <source>
        <strain evidence="6 7">GY080</strain>
    </source>
</reference>
<dbReference type="AlphaFoldDB" id="A0A154M3S3"/>
<feature type="transmembrane region" description="Helical" evidence="5">
    <location>
        <begin position="77"/>
        <end position="95"/>
    </location>
</feature>
<comment type="caution">
    <text evidence="6">The sequence shown here is derived from an EMBL/GenBank/DDBJ whole genome shotgun (WGS) entry which is preliminary data.</text>
</comment>
<name>A0A154M3S3_9PSEU</name>
<feature type="transmembrane region" description="Helical" evidence="5">
    <location>
        <begin position="165"/>
        <end position="182"/>
    </location>
</feature>
<dbReference type="PANTHER" id="PTHR23514">
    <property type="entry name" value="BYPASS OF STOP CODON PROTEIN 6"/>
    <property type="match status" value="1"/>
</dbReference>
<feature type="transmembrane region" description="Helical" evidence="5">
    <location>
        <begin position="337"/>
        <end position="356"/>
    </location>
</feature>
<feature type="transmembrane region" description="Helical" evidence="5">
    <location>
        <begin position="303"/>
        <end position="325"/>
    </location>
</feature>
<feature type="transmembrane region" description="Helical" evidence="5">
    <location>
        <begin position="276"/>
        <end position="297"/>
    </location>
</feature>
<gene>
    <name evidence="6" type="ORF">AVL48_16790</name>
</gene>
<dbReference type="CDD" id="cd17393">
    <property type="entry name" value="MFS_MosC_like"/>
    <property type="match status" value="1"/>
</dbReference>
<feature type="transmembrane region" description="Helical" evidence="5">
    <location>
        <begin position="101"/>
        <end position="119"/>
    </location>
</feature>
<dbReference type="EMBL" id="LQCI01000052">
    <property type="protein sequence ID" value="KZB79252.1"/>
    <property type="molecule type" value="Genomic_DNA"/>
</dbReference>
<dbReference type="Proteomes" id="UP000076321">
    <property type="component" value="Unassembled WGS sequence"/>
</dbReference>
<evidence type="ECO:0000256" key="5">
    <source>
        <dbReference type="SAM" id="Phobius"/>
    </source>
</evidence>
<accession>A0A154M3S3</accession>
<evidence type="ECO:0000313" key="6">
    <source>
        <dbReference type="EMBL" id="KZB79252.1"/>
    </source>
</evidence>
<feature type="transmembrane region" description="Helical" evidence="5">
    <location>
        <begin position="368"/>
        <end position="387"/>
    </location>
</feature>
<keyword evidence="2 5" id="KW-0812">Transmembrane</keyword>
<dbReference type="Pfam" id="PF07690">
    <property type="entry name" value="MFS_1"/>
    <property type="match status" value="1"/>
</dbReference>